<feature type="domain" description="MoaB/Mog" evidence="8">
    <location>
        <begin position="150"/>
        <end position="293"/>
    </location>
</feature>
<dbReference type="NCBIfam" id="TIGR00177">
    <property type="entry name" value="molyb_syn"/>
    <property type="match status" value="1"/>
</dbReference>
<dbReference type="Proteomes" id="UP000306918">
    <property type="component" value="Unassembled WGS sequence"/>
</dbReference>
<dbReference type="Gene3D" id="3.30.70.640">
    <property type="entry name" value="Molybdopterin cofactor biosynthesis C (MoaC) domain"/>
    <property type="match status" value="1"/>
</dbReference>
<evidence type="ECO:0000259" key="8">
    <source>
        <dbReference type="SMART" id="SM00852"/>
    </source>
</evidence>
<comment type="function">
    <text evidence="7">Catalyzes the adenylation of molybdopterin as part of the biosynthesis of the molybdenum-cofactor.</text>
</comment>
<dbReference type="InterPro" id="IPR051920">
    <property type="entry name" value="MPT_Adenylyltrnsfr/MoaC-Rel"/>
</dbReference>
<accession>A0A4S8HA53</accession>
<proteinExistence type="predicted"/>
<organism evidence="9 10">
    <name type="scientific">Niastella caeni</name>
    <dbReference type="NCBI Taxonomy" id="2569763"/>
    <lineage>
        <taxon>Bacteria</taxon>
        <taxon>Pseudomonadati</taxon>
        <taxon>Bacteroidota</taxon>
        <taxon>Chitinophagia</taxon>
        <taxon>Chitinophagales</taxon>
        <taxon>Chitinophagaceae</taxon>
        <taxon>Niastella</taxon>
    </lineage>
</organism>
<dbReference type="InterPro" id="IPR008284">
    <property type="entry name" value="MoCF_biosynth_CS"/>
</dbReference>
<name>A0A4S8HA53_9BACT</name>
<evidence type="ECO:0000256" key="7">
    <source>
        <dbReference type="ARBA" id="ARBA00058212"/>
    </source>
</evidence>
<dbReference type="SUPFAM" id="SSF53218">
    <property type="entry name" value="Molybdenum cofactor biosynthesis proteins"/>
    <property type="match status" value="1"/>
</dbReference>
<dbReference type="GO" id="GO:0061598">
    <property type="term" value="F:molybdopterin adenylyltransferase activity"/>
    <property type="evidence" value="ECO:0007669"/>
    <property type="project" value="UniProtKB-EC"/>
</dbReference>
<evidence type="ECO:0000313" key="9">
    <source>
        <dbReference type="EMBL" id="THU31557.1"/>
    </source>
</evidence>
<evidence type="ECO:0000256" key="4">
    <source>
        <dbReference type="ARBA" id="ARBA00023150"/>
    </source>
</evidence>
<evidence type="ECO:0000256" key="6">
    <source>
        <dbReference type="ARBA" id="ARBA00055087"/>
    </source>
</evidence>
<keyword evidence="4" id="KW-0501">Molybdenum cofactor biosynthesis</keyword>
<dbReference type="NCBIfam" id="NF002947">
    <property type="entry name" value="PRK03604.1"/>
    <property type="match status" value="1"/>
</dbReference>
<dbReference type="UniPathway" id="UPA00344"/>
<evidence type="ECO:0000256" key="3">
    <source>
        <dbReference type="ARBA" id="ARBA00013491"/>
    </source>
</evidence>
<comment type="caution">
    <text evidence="9">The sequence shown here is derived from an EMBL/GenBank/DDBJ whole genome shotgun (WGS) entry which is preliminary data.</text>
</comment>
<keyword evidence="10" id="KW-1185">Reference proteome</keyword>
<evidence type="ECO:0000256" key="1">
    <source>
        <dbReference type="ARBA" id="ARBA00005046"/>
    </source>
</evidence>
<dbReference type="InterPro" id="IPR012247">
    <property type="entry name" value="MoaC_MogA"/>
</dbReference>
<dbReference type="PROSITE" id="PS01078">
    <property type="entry name" value="MOCF_BIOSYNTHESIS_1"/>
    <property type="match status" value="1"/>
</dbReference>
<dbReference type="Pfam" id="PF01967">
    <property type="entry name" value="MoaC"/>
    <property type="match status" value="1"/>
</dbReference>
<dbReference type="Pfam" id="PF00994">
    <property type="entry name" value="MoCF_biosynth"/>
    <property type="match status" value="1"/>
</dbReference>
<sequence length="303" mass="33305">MINITHKISSLRQAIATAIVKVSKQETIDAIQQRKVPKGDVFEFSRAAGLLAIKKTSDVIPDCHPLPVEYAAITHAIEGLNIIVTVEVHTIYKTGVEVEAMHGASVTALTMYDMLKPLDKEIEISTIKLENKKGGKTDFKDSLTKSLRCAVIVCSDSISAGDKEDRAGKVILQKLKQYNLTTGIYEIIPDEVEVIQAKVKQLVNEQYNLVLFTGGTGLSPRDVTPEAITPLLDRVIPGIMEAARQYGQQRTPYAMLSRGVAGFIQNTLVLTLPGSTKGTEETMDALFPYLIHIFRVAEGMRHD</sequence>
<dbReference type="InterPro" id="IPR002820">
    <property type="entry name" value="Mopterin_CF_biosynth-C_dom"/>
</dbReference>
<dbReference type="CDD" id="cd00886">
    <property type="entry name" value="MogA_MoaB"/>
    <property type="match status" value="1"/>
</dbReference>
<evidence type="ECO:0000313" key="10">
    <source>
        <dbReference type="Proteomes" id="UP000306918"/>
    </source>
</evidence>
<evidence type="ECO:0000256" key="2">
    <source>
        <dbReference type="ARBA" id="ARBA00012509"/>
    </source>
</evidence>
<evidence type="ECO:0000256" key="5">
    <source>
        <dbReference type="ARBA" id="ARBA00051131"/>
    </source>
</evidence>
<dbReference type="OrthoDB" id="9794429at2"/>
<dbReference type="RefSeq" id="WP_136580563.1">
    <property type="nucleotide sequence ID" value="NZ_STFF01000013.1"/>
</dbReference>
<protein>
    <recommendedName>
        <fullName evidence="3">Molybdopterin adenylyltransferase</fullName>
        <ecNumber evidence="2">2.7.7.75</ecNumber>
    </recommendedName>
</protein>
<dbReference type="Gene3D" id="3.40.980.10">
    <property type="entry name" value="MoaB/Mog-like domain"/>
    <property type="match status" value="1"/>
</dbReference>
<dbReference type="AlphaFoldDB" id="A0A4S8HA53"/>
<gene>
    <name evidence="9" type="ORF">FAM09_28445</name>
</gene>
<comment type="pathway">
    <text evidence="1">Cofactor biosynthesis; molybdopterin biosynthesis.</text>
</comment>
<dbReference type="EMBL" id="STFF01000013">
    <property type="protein sequence ID" value="THU31557.1"/>
    <property type="molecule type" value="Genomic_DNA"/>
</dbReference>
<dbReference type="PANTHER" id="PTHR43764:SF1">
    <property type="entry name" value="MOLYBDOPTERIN MOLYBDOTRANSFERASE"/>
    <property type="match status" value="1"/>
</dbReference>
<comment type="catalytic activity">
    <reaction evidence="5">
        <text>molybdopterin + ATP + H(+) = adenylyl-molybdopterin + diphosphate</text>
        <dbReference type="Rhea" id="RHEA:31331"/>
        <dbReference type="ChEBI" id="CHEBI:15378"/>
        <dbReference type="ChEBI" id="CHEBI:30616"/>
        <dbReference type="ChEBI" id="CHEBI:33019"/>
        <dbReference type="ChEBI" id="CHEBI:58698"/>
        <dbReference type="ChEBI" id="CHEBI:62727"/>
        <dbReference type="EC" id="2.7.7.75"/>
    </reaction>
</comment>
<dbReference type="PANTHER" id="PTHR43764">
    <property type="entry name" value="MOLYBDENUM COFACTOR BIOSYNTHESIS"/>
    <property type="match status" value="1"/>
</dbReference>
<dbReference type="SUPFAM" id="SSF55040">
    <property type="entry name" value="Molybdenum cofactor biosynthesis protein C, MoaC"/>
    <property type="match status" value="1"/>
</dbReference>
<comment type="function">
    <text evidence="6">Catalyzes the conversion of (8S)-3',8-cyclo-7,8-dihydroguanosine 5'-triphosphate to cyclic pyranopterin monophosphate (cPMP).</text>
</comment>
<dbReference type="InterPro" id="IPR001453">
    <property type="entry name" value="MoaB/Mog_dom"/>
</dbReference>
<dbReference type="PIRSF" id="PIRSF036594">
    <property type="entry name" value="MoaC_MogA"/>
    <property type="match status" value="1"/>
</dbReference>
<dbReference type="InterPro" id="IPR036522">
    <property type="entry name" value="MoaC_sf"/>
</dbReference>
<dbReference type="SMART" id="SM00852">
    <property type="entry name" value="MoCF_biosynth"/>
    <property type="match status" value="1"/>
</dbReference>
<reference evidence="9 10" key="1">
    <citation type="submission" date="2019-04" db="EMBL/GenBank/DDBJ databases">
        <title>Niastella caeni sp. nov., isolated from activated sludge.</title>
        <authorList>
            <person name="Sheng M."/>
        </authorList>
    </citation>
    <scope>NUCLEOTIDE SEQUENCE [LARGE SCALE GENOMIC DNA]</scope>
    <source>
        <strain evidence="9 10">HX-2-15</strain>
    </source>
</reference>
<dbReference type="EC" id="2.7.7.75" evidence="2"/>
<dbReference type="InterPro" id="IPR036425">
    <property type="entry name" value="MoaB/Mog-like_dom_sf"/>
</dbReference>
<dbReference type="GO" id="GO:0006777">
    <property type="term" value="P:Mo-molybdopterin cofactor biosynthetic process"/>
    <property type="evidence" value="ECO:0007669"/>
    <property type="project" value="UniProtKB-KW"/>
</dbReference>